<dbReference type="InterPro" id="IPR005467">
    <property type="entry name" value="His_kinase_dom"/>
</dbReference>
<evidence type="ECO:0000256" key="1">
    <source>
        <dbReference type="ARBA" id="ARBA00000085"/>
    </source>
</evidence>
<dbReference type="Proteomes" id="UP000323142">
    <property type="component" value="Unassembled WGS sequence"/>
</dbReference>
<proteinExistence type="predicted"/>
<dbReference type="InterPro" id="IPR036097">
    <property type="entry name" value="HisK_dim/P_sf"/>
</dbReference>
<evidence type="ECO:0000256" key="7">
    <source>
        <dbReference type="ARBA" id="ARBA00022741"/>
    </source>
</evidence>
<feature type="domain" description="Histidine kinase" evidence="14">
    <location>
        <begin position="164"/>
        <end position="383"/>
    </location>
</feature>
<dbReference type="EMBL" id="VUOA01000033">
    <property type="protein sequence ID" value="KAA2235706.1"/>
    <property type="molecule type" value="Genomic_DNA"/>
</dbReference>
<dbReference type="Pfam" id="PF00512">
    <property type="entry name" value="HisKA"/>
    <property type="match status" value="1"/>
</dbReference>
<reference evidence="17 18" key="1">
    <citation type="submission" date="2019-09" db="EMBL/GenBank/DDBJ databases">
        <title>Salinarimonas rosea gen. nov., sp. nov., a new member of the a-2 subgroup of the Proteobacteria.</title>
        <authorList>
            <person name="Liu J."/>
        </authorList>
    </citation>
    <scope>NUCLEOTIDE SEQUENCE [LARGE SCALE GENOMIC DNA]</scope>
    <source>
        <strain evidence="17 18">BN140002</strain>
    </source>
</reference>
<keyword evidence="10" id="KW-0408">Iron</keyword>
<evidence type="ECO:0000313" key="17">
    <source>
        <dbReference type="EMBL" id="KAA2235706.1"/>
    </source>
</evidence>
<dbReference type="AlphaFoldDB" id="A0A5B2VA76"/>
<dbReference type="PROSITE" id="PS50112">
    <property type="entry name" value="PAS"/>
    <property type="match status" value="1"/>
</dbReference>
<dbReference type="GO" id="GO:0000155">
    <property type="term" value="F:phosphorelay sensor kinase activity"/>
    <property type="evidence" value="ECO:0007669"/>
    <property type="project" value="InterPro"/>
</dbReference>
<keyword evidence="5" id="KW-0479">Metal-binding</keyword>
<dbReference type="SMART" id="SM00387">
    <property type="entry name" value="HATPase_c"/>
    <property type="match status" value="1"/>
</dbReference>
<sequence>MHTTRDPDGGTEIGTVSEARLLSVLDTAVDGIIVIDEGARILVFNKACERMFGYATEEVVGRNVNMLMSPEHADNHDGYLGNYQRTGHRRIIGIGREVRGRHRDGTLFPIDLSVGEARTPDGRQFIGILRDLTARKDTERRLNELQADLIRLTRISALDEMGSALAHELNQPLTAIMLYLQAVGREFGRAKDAGHTPEADDRANAILEKARREAQRAGSIIQRIRSLVEKRGPERKSVDFNPLVDDAVDLTLMGQDRNVRVVREYGEDLPPVEVDPVQIQQVVVNVLRNAVEAVRGREGPQVIVSTSLDDRHLLLSIEDNGPGIPQDRLADLFQAFKTGKRSGMGLGLAISRTIAQNHGGELLVDPGGDGRGARFVVRLPLRSPEVSERFSDGLAPGRDRTGS</sequence>
<dbReference type="EC" id="2.7.13.3" evidence="3"/>
<dbReference type="InterPro" id="IPR000014">
    <property type="entry name" value="PAS"/>
</dbReference>
<dbReference type="SMART" id="SM00091">
    <property type="entry name" value="PAS"/>
    <property type="match status" value="1"/>
</dbReference>
<dbReference type="SUPFAM" id="SSF47384">
    <property type="entry name" value="Homodimeric domain of signal transducing histidine kinase"/>
    <property type="match status" value="1"/>
</dbReference>
<evidence type="ECO:0000259" key="15">
    <source>
        <dbReference type="PROSITE" id="PS50112"/>
    </source>
</evidence>
<dbReference type="SUPFAM" id="SSF55874">
    <property type="entry name" value="ATPase domain of HSP90 chaperone/DNA topoisomerase II/histidine kinase"/>
    <property type="match status" value="1"/>
</dbReference>
<evidence type="ECO:0000256" key="4">
    <source>
        <dbReference type="ARBA" id="ARBA00022553"/>
    </source>
</evidence>
<evidence type="ECO:0000256" key="5">
    <source>
        <dbReference type="ARBA" id="ARBA00022617"/>
    </source>
</evidence>
<dbReference type="PANTHER" id="PTHR43065:SF10">
    <property type="entry name" value="PEROXIDE STRESS-ACTIVATED HISTIDINE KINASE MAK3"/>
    <property type="match status" value="1"/>
</dbReference>
<dbReference type="InterPro" id="IPR036890">
    <property type="entry name" value="HATPase_C_sf"/>
</dbReference>
<dbReference type="NCBIfam" id="TIGR00229">
    <property type="entry name" value="sensory_box"/>
    <property type="match status" value="1"/>
</dbReference>
<dbReference type="CDD" id="cd00082">
    <property type="entry name" value="HisKA"/>
    <property type="match status" value="1"/>
</dbReference>
<gene>
    <name evidence="17" type="ORF">F0L46_17920</name>
</gene>
<keyword evidence="8" id="KW-0418">Kinase</keyword>
<dbReference type="PROSITE" id="PS50109">
    <property type="entry name" value="HIS_KIN"/>
    <property type="match status" value="1"/>
</dbReference>
<protein>
    <recommendedName>
        <fullName evidence="13">Sensor protein FixL</fullName>
        <ecNumber evidence="3">2.7.13.3</ecNumber>
    </recommendedName>
</protein>
<keyword evidence="11" id="KW-0902">Two-component regulatory system</keyword>
<evidence type="ECO:0000256" key="12">
    <source>
        <dbReference type="ARBA" id="ARBA00059827"/>
    </source>
</evidence>
<keyword evidence="18" id="KW-1185">Reference proteome</keyword>
<evidence type="ECO:0000256" key="9">
    <source>
        <dbReference type="ARBA" id="ARBA00022840"/>
    </source>
</evidence>
<accession>A0A5B2VA76</accession>
<dbReference type="Pfam" id="PF02518">
    <property type="entry name" value="HATPase_c"/>
    <property type="match status" value="1"/>
</dbReference>
<dbReference type="SUPFAM" id="SSF55785">
    <property type="entry name" value="PYP-like sensor domain (PAS domain)"/>
    <property type="match status" value="1"/>
</dbReference>
<dbReference type="PROSITE" id="PS50113">
    <property type="entry name" value="PAC"/>
    <property type="match status" value="1"/>
</dbReference>
<dbReference type="PANTHER" id="PTHR43065">
    <property type="entry name" value="SENSOR HISTIDINE KINASE"/>
    <property type="match status" value="1"/>
</dbReference>
<keyword evidence="5" id="KW-0349">Heme</keyword>
<comment type="cofactor">
    <cofactor evidence="2">
        <name>heme</name>
        <dbReference type="ChEBI" id="CHEBI:30413"/>
    </cofactor>
</comment>
<dbReference type="Gene3D" id="3.30.450.20">
    <property type="entry name" value="PAS domain"/>
    <property type="match status" value="1"/>
</dbReference>
<evidence type="ECO:0000259" key="16">
    <source>
        <dbReference type="PROSITE" id="PS50113"/>
    </source>
</evidence>
<keyword evidence="6" id="KW-0808">Transferase</keyword>
<evidence type="ECO:0000256" key="8">
    <source>
        <dbReference type="ARBA" id="ARBA00022777"/>
    </source>
</evidence>
<dbReference type="SMART" id="SM00388">
    <property type="entry name" value="HisKA"/>
    <property type="match status" value="1"/>
</dbReference>
<evidence type="ECO:0000256" key="13">
    <source>
        <dbReference type="ARBA" id="ARBA00070616"/>
    </source>
</evidence>
<dbReference type="Gene3D" id="3.30.565.10">
    <property type="entry name" value="Histidine kinase-like ATPase, C-terminal domain"/>
    <property type="match status" value="1"/>
</dbReference>
<dbReference type="Pfam" id="PF00989">
    <property type="entry name" value="PAS"/>
    <property type="match status" value="1"/>
</dbReference>
<dbReference type="GO" id="GO:0005524">
    <property type="term" value="F:ATP binding"/>
    <property type="evidence" value="ECO:0007669"/>
    <property type="project" value="UniProtKB-KW"/>
</dbReference>
<keyword evidence="4" id="KW-0597">Phosphoprotein</keyword>
<comment type="catalytic activity">
    <reaction evidence="1">
        <text>ATP + protein L-histidine = ADP + protein N-phospho-L-histidine.</text>
        <dbReference type="EC" id="2.7.13.3"/>
    </reaction>
</comment>
<feature type="domain" description="PAS" evidence="15">
    <location>
        <begin position="17"/>
        <end position="71"/>
    </location>
</feature>
<evidence type="ECO:0000313" key="18">
    <source>
        <dbReference type="Proteomes" id="UP000323142"/>
    </source>
</evidence>
<dbReference type="Gene3D" id="1.10.287.130">
    <property type="match status" value="1"/>
</dbReference>
<dbReference type="InterPro" id="IPR004358">
    <property type="entry name" value="Sig_transdc_His_kin-like_C"/>
</dbReference>
<organism evidence="17 18">
    <name type="scientific">Salinarimonas soli</name>
    <dbReference type="NCBI Taxonomy" id="1638099"/>
    <lineage>
        <taxon>Bacteria</taxon>
        <taxon>Pseudomonadati</taxon>
        <taxon>Pseudomonadota</taxon>
        <taxon>Alphaproteobacteria</taxon>
        <taxon>Hyphomicrobiales</taxon>
        <taxon>Salinarimonadaceae</taxon>
        <taxon>Salinarimonas</taxon>
    </lineage>
</organism>
<evidence type="ECO:0000259" key="14">
    <source>
        <dbReference type="PROSITE" id="PS50109"/>
    </source>
</evidence>
<dbReference type="GO" id="GO:0006355">
    <property type="term" value="P:regulation of DNA-templated transcription"/>
    <property type="evidence" value="ECO:0007669"/>
    <property type="project" value="InterPro"/>
</dbReference>
<dbReference type="FunFam" id="3.30.450.20:FF:000060">
    <property type="entry name" value="Sensor protein FixL"/>
    <property type="match status" value="1"/>
</dbReference>
<dbReference type="OrthoDB" id="9789238at2"/>
<reference evidence="17 18" key="2">
    <citation type="submission" date="2019-09" db="EMBL/GenBank/DDBJ databases">
        <authorList>
            <person name="Jin C."/>
        </authorList>
    </citation>
    <scope>NUCLEOTIDE SEQUENCE [LARGE SCALE GENOMIC DNA]</scope>
    <source>
        <strain evidence="17 18">BN140002</strain>
    </source>
</reference>
<comment type="function">
    <text evidence="12">Putative oxygen sensor; modulates the activity of FixJ, a transcriptional activator of nitrogen fixation fixK gene. FixL probably acts as a kinase that phosphorylates FixJ.</text>
</comment>
<evidence type="ECO:0000256" key="2">
    <source>
        <dbReference type="ARBA" id="ARBA00001971"/>
    </source>
</evidence>
<keyword evidence="9" id="KW-0067">ATP-binding</keyword>
<name>A0A5B2VA76_9HYPH</name>
<evidence type="ECO:0000256" key="6">
    <source>
        <dbReference type="ARBA" id="ARBA00022679"/>
    </source>
</evidence>
<dbReference type="InterPro" id="IPR013767">
    <property type="entry name" value="PAS_fold"/>
</dbReference>
<evidence type="ECO:0000256" key="10">
    <source>
        <dbReference type="ARBA" id="ARBA00023004"/>
    </source>
</evidence>
<dbReference type="PRINTS" id="PR00344">
    <property type="entry name" value="BCTRLSENSOR"/>
</dbReference>
<dbReference type="InterPro" id="IPR003661">
    <property type="entry name" value="HisK_dim/P_dom"/>
</dbReference>
<evidence type="ECO:0000256" key="3">
    <source>
        <dbReference type="ARBA" id="ARBA00012438"/>
    </source>
</evidence>
<dbReference type="CDD" id="cd00130">
    <property type="entry name" value="PAS"/>
    <property type="match status" value="1"/>
</dbReference>
<evidence type="ECO:0000256" key="11">
    <source>
        <dbReference type="ARBA" id="ARBA00023012"/>
    </source>
</evidence>
<dbReference type="InterPro" id="IPR035965">
    <property type="entry name" value="PAS-like_dom_sf"/>
</dbReference>
<keyword evidence="7" id="KW-0547">Nucleotide-binding</keyword>
<dbReference type="InterPro" id="IPR000700">
    <property type="entry name" value="PAS-assoc_C"/>
</dbReference>
<dbReference type="InterPro" id="IPR003594">
    <property type="entry name" value="HATPase_dom"/>
</dbReference>
<feature type="domain" description="PAC" evidence="16">
    <location>
        <begin position="94"/>
        <end position="144"/>
    </location>
</feature>
<comment type="caution">
    <text evidence="17">The sequence shown here is derived from an EMBL/GenBank/DDBJ whole genome shotgun (WGS) entry which is preliminary data.</text>
</comment>
<dbReference type="RefSeq" id="WP_149820057.1">
    <property type="nucleotide sequence ID" value="NZ_VUOA01000033.1"/>
</dbReference>